<name>A0A0A9B7Y4_ARUDO</name>
<evidence type="ECO:0000313" key="1">
    <source>
        <dbReference type="EMBL" id="JAD55397.1"/>
    </source>
</evidence>
<reference evidence="1" key="1">
    <citation type="submission" date="2014-09" db="EMBL/GenBank/DDBJ databases">
        <authorList>
            <person name="Magalhaes I.L.F."/>
            <person name="Oliveira U."/>
            <person name="Santos F.R."/>
            <person name="Vidigal T.H.D.A."/>
            <person name="Brescovit A.D."/>
            <person name="Santos A.J."/>
        </authorList>
    </citation>
    <scope>NUCLEOTIDE SEQUENCE</scope>
    <source>
        <tissue evidence="1">Shoot tissue taken approximately 20 cm above the soil surface</tissue>
    </source>
</reference>
<sequence length="79" mass="8708">MVIVSSSEHWMGNPLLFCTFVFNPEASPKSWRISNVIPISLAEGHRNITTSSAYKDMRCCKARLASGCNNPSSDAFLTI</sequence>
<reference evidence="1" key="2">
    <citation type="journal article" date="2015" name="Data Brief">
        <title>Shoot transcriptome of the giant reed, Arundo donax.</title>
        <authorList>
            <person name="Barrero R.A."/>
            <person name="Guerrero F.D."/>
            <person name="Moolhuijzen P."/>
            <person name="Goolsby J.A."/>
            <person name="Tidwell J."/>
            <person name="Bellgard S.E."/>
            <person name="Bellgard M.I."/>
        </authorList>
    </citation>
    <scope>NUCLEOTIDE SEQUENCE</scope>
    <source>
        <tissue evidence="1">Shoot tissue taken approximately 20 cm above the soil surface</tissue>
    </source>
</reference>
<dbReference type="AlphaFoldDB" id="A0A0A9B7Y4"/>
<accession>A0A0A9B7Y4</accession>
<dbReference type="EMBL" id="GBRH01242498">
    <property type="protein sequence ID" value="JAD55397.1"/>
    <property type="molecule type" value="Transcribed_RNA"/>
</dbReference>
<proteinExistence type="predicted"/>
<protein>
    <submittedName>
        <fullName evidence="1">Uncharacterized protein</fullName>
    </submittedName>
</protein>
<organism evidence="1">
    <name type="scientific">Arundo donax</name>
    <name type="common">Giant reed</name>
    <name type="synonym">Donax arundinaceus</name>
    <dbReference type="NCBI Taxonomy" id="35708"/>
    <lineage>
        <taxon>Eukaryota</taxon>
        <taxon>Viridiplantae</taxon>
        <taxon>Streptophyta</taxon>
        <taxon>Embryophyta</taxon>
        <taxon>Tracheophyta</taxon>
        <taxon>Spermatophyta</taxon>
        <taxon>Magnoliopsida</taxon>
        <taxon>Liliopsida</taxon>
        <taxon>Poales</taxon>
        <taxon>Poaceae</taxon>
        <taxon>PACMAD clade</taxon>
        <taxon>Arundinoideae</taxon>
        <taxon>Arundineae</taxon>
        <taxon>Arundo</taxon>
    </lineage>
</organism>